<dbReference type="GO" id="GO:0030248">
    <property type="term" value="F:cellulose binding"/>
    <property type="evidence" value="ECO:0007669"/>
    <property type="project" value="InterPro"/>
</dbReference>
<dbReference type="GO" id="GO:0005576">
    <property type="term" value="C:extracellular region"/>
    <property type="evidence" value="ECO:0007669"/>
    <property type="project" value="InterPro"/>
</dbReference>
<dbReference type="SUPFAM" id="SSF57180">
    <property type="entry name" value="Cellulose-binding domain"/>
    <property type="match status" value="1"/>
</dbReference>
<reference evidence="4 5" key="1">
    <citation type="journal article" date="2010" name="Nature">
        <title>The Ectocarpus genome and the independent evolution of multicellularity in brown algae.</title>
        <authorList>
            <person name="Cock J.M."/>
            <person name="Sterck L."/>
            <person name="Rouze P."/>
            <person name="Scornet D."/>
            <person name="Allen A.E."/>
            <person name="Amoutzias G."/>
            <person name="Anthouard V."/>
            <person name="Artiguenave F."/>
            <person name="Aury J.M."/>
            <person name="Badger J.H."/>
            <person name="Beszteri B."/>
            <person name="Billiau K."/>
            <person name="Bonnet E."/>
            <person name="Bothwell J.H."/>
            <person name="Bowler C."/>
            <person name="Boyen C."/>
            <person name="Brownlee C."/>
            <person name="Carrano C.J."/>
            <person name="Charrier B."/>
            <person name="Cho G.Y."/>
            <person name="Coelho S.M."/>
            <person name="Collen J."/>
            <person name="Corre E."/>
            <person name="Da Silva C."/>
            <person name="Delage L."/>
            <person name="Delaroque N."/>
            <person name="Dittami S.M."/>
            <person name="Doulbeau S."/>
            <person name="Elias M."/>
            <person name="Farnham G."/>
            <person name="Gachon C.M."/>
            <person name="Gschloessl B."/>
            <person name="Heesch S."/>
            <person name="Jabbari K."/>
            <person name="Jubin C."/>
            <person name="Kawai H."/>
            <person name="Kimura K."/>
            <person name="Kloareg B."/>
            <person name="Kupper F.C."/>
            <person name="Lang D."/>
            <person name="Le Bail A."/>
            <person name="Leblanc C."/>
            <person name="Lerouge P."/>
            <person name="Lohr M."/>
            <person name="Lopez P.J."/>
            <person name="Martens C."/>
            <person name="Maumus F."/>
            <person name="Michel G."/>
            <person name="Miranda-Saavedra D."/>
            <person name="Morales J."/>
            <person name="Moreau H."/>
            <person name="Motomura T."/>
            <person name="Nagasato C."/>
            <person name="Napoli C.A."/>
            <person name="Nelson D.R."/>
            <person name="Nyvall-Collen P."/>
            <person name="Peters A.F."/>
            <person name="Pommier C."/>
            <person name="Potin P."/>
            <person name="Poulain J."/>
            <person name="Quesneville H."/>
            <person name="Read B."/>
            <person name="Rensing S.A."/>
            <person name="Ritter A."/>
            <person name="Rousvoal S."/>
            <person name="Samanta M."/>
            <person name="Samson G."/>
            <person name="Schroeder D.C."/>
            <person name="Segurens B."/>
            <person name="Strittmatter M."/>
            <person name="Tonon T."/>
            <person name="Tregear J.W."/>
            <person name="Valentin K."/>
            <person name="von Dassow P."/>
            <person name="Yamagishi T."/>
            <person name="Van de Peer Y."/>
            <person name="Wincker P."/>
        </authorList>
    </citation>
    <scope>NUCLEOTIDE SEQUENCE [LARGE SCALE GENOMIC DNA]</scope>
    <source>
        <strain evidence="5">Ec32 / CCAP1310/4</strain>
    </source>
</reference>
<dbReference type="AlphaFoldDB" id="D7G832"/>
<evidence type="ECO:0000313" key="5">
    <source>
        <dbReference type="Proteomes" id="UP000002630"/>
    </source>
</evidence>
<feature type="compositionally biased region" description="Pro residues" evidence="2">
    <location>
        <begin position="138"/>
        <end position="147"/>
    </location>
</feature>
<evidence type="ECO:0000259" key="3">
    <source>
        <dbReference type="PROSITE" id="PS51164"/>
    </source>
</evidence>
<dbReference type="PROSITE" id="PS51164">
    <property type="entry name" value="CBM1_2"/>
    <property type="match status" value="1"/>
</dbReference>
<name>D7G832_ECTSI</name>
<keyword evidence="1" id="KW-0732">Signal</keyword>
<feature type="domain" description="CBM1" evidence="3">
    <location>
        <begin position="264"/>
        <end position="300"/>
    </location>
</feature>
<accession>D7G832</accession>
<evidence type="ECO:0000256" key="2">
    <source>
        <dbReference type="SAM" id="MobiDB-lite"/>
    </source>
</evidence>
<dbReference type="InterPro" id="IPR035971">
    <property type="entry name" value="CBD_sf"/>
</dbReference>
<dbReference type="OrthoDB" id="47267at2759"/>
<feature type="region of interest" description="Disordered" evidence="2">
    <location>
        <begin position="122"/>
        <end position="156"/>
    </location>
</feature>
<dbReference type="Proteomes" id="UP000002630">
    <property type="component" value="Unassembled WGS sequence"/>
</dbReference>
<evidence type="ECO:0000313" key="4">
    <source>
        <dbReference type="EMBL" id="CBJ34015.1"/>
    </source>
</evidence>
<gene>
    <name evidence="4" type="ORF">Esi_0865_0001</name>
</gene>
<keyword evidence="5" id="KW-1185">Reference proteome</keyword>
<proteinExistence type="predicted"/>
<sequence>MNPLTRAEGDDVNSPIDPAYPGRYYVNPPCHVTEHPEALPDGAQEGYVINMQYQLPEGLTCDHCVLQMVHYTGNTCKHVGYDDFEPESWPSQCAPTKAEWINTDHWMCGMAGAYPEEHWSCSDISITTDGPTEESPSPVEPDTPPPVSTATPAATPAPTEALVANEGGGDGFSFSYSYDYDESDDGGYDYDEVCLTCERASLYMTPADWATLEDEGLELVCDPDCLMDEALEGCAAFGLGTACRTIPLVVEPVFPGTPAPVGEACAKFNEQCGGQHYTGTTCCEAGLTCKHWTDYWSSCRY</sequence>
<dbReference type="SMART" id="SM00236">
    <property type="entry name" value="fCBD"/>
    <property type="match status" value="1"/>
</dbReference>
<dbReference type="GO" id="GO:0005975">
    <property type="term" value="P:carbohydrate metabolic process"/>
    <property type="evidence" value="ECO:0007669"/>
    <property type="project" value="InterPro"/>
</dbReference>
<dbReference type="InParanoid" id="D7G832"/>
<dbReference type="InterPro" id="IPR000254">
    <property type="entry name" value="CBD"/>
</dbReference>
<protein>
    <submittedName>
        <fullName evidence="4">EsV-1-166</fullName>
    </submittedName>
</protein>
<evidence type="ECO:0000256" key="1">
    <source>
        <dbReference type="ARBA" id="ARBA00022729"/>
    </source>
</evidence>
<dbReference type="EMBL" id="FN649760">
    <property type="protein sequence ID" value="CBJ34015.1"/>
    <property type="molecule type" value="Genomic_DNA"/>
</dbReference>
<dbReference type="Pfam" id="PF00734">
    <property type="entry name" value="CBM_1"/>
    <property type="match status" value="1"/>
</dbReference>
<organism evidence="4 5">
    <name type="scientific">Ectocarpus siliculosus</name>
    <name type="common">Brown alga</name>
    <name type="synonym">Conferva siliculosa</name>
    <dbReference type="NCBI Taxonomy" id="2880"/>
    <lineage>
        <taxon>Eukaryota</taxon>
        <taxon>Sar</taxon>
        <taxon>Stramenopiles</taxon>
        <taxon>Ochrophyta</taxon>
        <taxon>PX clade</taxon>
        <taxon>Phaeophyceae</taxon>
        <taxon>Ectocarpales</taxon>
        <taxon>Ectocarpaceae</taxon>
        <taxon>Ectocarpus</taxon>
    </lineage>
</organism>